<dbReference type="GO" id="GO:0016787">
    <property type="term" value="F:hydrolase activity"/>
    <property type="evidence" value="ECO:0007669"/>
    <property type="project" value="UniProtKB-KW"/>
</dbReference>
<accession>A0A1L0DQ35</accession>
<sequence length="543" mass="59688">MTPSIISEPAWKSKAEAKREAVKARIPTEWLIDANNLKELREDVMAAPAKLLTAKELEITQTASALELLRKLATGKLSAVEVASAFMHRAAVATQLTNCGTEIFFDIGLERAKYLDEYYAKHGKLIGPFHGLPISVKDSFNINDIDTTLGITEFIGNANKFPQASMVNLLLDLGAVLYIKTNIPQTMMTADSENNIFGRTLNPNDVSLTAGGSSGGEGALVRQRGSIIGVGTDIAGSIRIPSACCYTYGLKPSSNRLPYNTRGYEDGPFSLGIETSSGPLANTFEDLKFFFDTVVEKKPWAYDVNCSPSPLIKTEPIEKLRVGVIYECPLLPVHPPVKAALRVAAHKLEKAGHEIVTIKDFPSYDDGWKVALSIFTIQIEGDEDLIEVLLRAEEPLIKSLSQGGIDHYVPKVADNLKEVVKLLRERKGFCQKWLEIFTKNNIDVLITPPSPSTAPPHDTYGIAPYTSMWNLVDYPALVIPYGKVETTYEATAEYEPHLEGIYSKYDPEVFSKGLTSIQIVTPRALEEKLLAAGELIDKVLNKV</sequence>
<dbReference type="Pfam" id="PF01425">
    <property type="entry name" value="Amidase"/>
    <property type="match status" value="1"/>
</dbReference>
<dbReference type="AlphaFoldDB" id="A0A1L0DQ35"/>
<dbReference type="Proteomes" id="UP000182259">
    <property type="component" value="Chromosome III"/>
</dbReference>
<evidence type="ECO:0000256" key="4">
    <source>
        <dbReference type="PIRSR" id="PIRSR001221-2"/>
    </source>
</evidence>
<feature type="domain" description="Amidase" evidence="5">
    <location>
        <begin position="81"/>
        <end position="487"/>
    </location>
</feature>
<evidence type="ECO:0000256" key="2">
    <source>
        <dbReference type="ARBA" id="ARBA00022801"/>
    </source>
</evidence>
<feature type="binding site" evidence="4">
    <location>
        <begin position="234"/>
        <end position="237"/>
    </location>
    <ligand>
        <name>substrate</name>
    </ligand>
</feature>
<name>A0A1L0DQ35_9ASCO</name>
<feature type="active site" description="Acyl-ester intermediate" evidence="3">
    <location>
        <position position="237"/>
    </location>
</feature>
<evidence type="ECO:0000259" key="5">
    <source>
        <dbReference type="Pfam" id="PF01425"/>
    </source>
</evidence>
<proteinExistence type="inferred from homology"/>
<evidence type="ECO:0000313" key="6">
    <source>
        <dbReference type="EMBL" id="SGZ54486.1"/>
    </source>
</evidence>
<organism evidence="6 7">
    <name type="scientific">Sungouiella intermedia</name>
    <dbReference type="NCBI Taxonomy" id="45354"/>
    <lineage>
        <taxon>Eukaryota</taxon>
        <taxon>Fungi</taxon>
        <taxon>Dikarya</taxon>
        <taxon>Ascomycota</taxon>
        <taxon>Saccharomycotina</taxon>
        <taxon>Pichiomycetes</taxon>
        <taxon>Metschnikowiaceae</taxon>
        <taxon>Sungouiella</taxon>
    </lineage>
</organism>
<evidence type="ECO:0000256" key="1">
    <source>
        <dbReference type="ARBA" id="ARBA00009199"/>
    </source>
</evidence>
<feature type="binding site" evidence="4">
    <location>
        <position position="187"/>
    </location>
    <ligand>
        <name>substrate</name>
    </ligand>
</feature>
<keyword evidence="2" id="KW-0378">Hydrolase</keyword>
<dbReference type="SUPFAM" id="SSF75304">
    <property type="entry name" value="Amidase signature (AS) enzymes"/>
    <property type="match status" value="1"/>
</dbReference>
<feature type="active site" description="Charge relay system" evidence="3">
    <location>
        <position position="137"/>
    </location>
</feature>
<dbReference type="InterPro" id="IPR036928">
    <property type="entry name" value="AS_sf"/>
</dbReference>
<dbReference type="Gene3D" id="3.90.1300.10">
    <property type="entry name" value="Amidase signature (AS) domain"/>
    <property type="match status" value="1"/>
</dbReference>
<gene>
    <name evidence="6" type="ORF">SAMEA4029009_CIC11G00000005090</name>
</gene>
<feature type="active site" description="Charge relay system" evidence="3">
    <location>
        <position position="213"/>
    </location>
</feature>
<dbReference type="PANTHER" id="PTHR46072">
    <property type="entry name" value="AMIDASE-RELATED-RELATED"/>
    <property type="match status" value="1"/>
</dbReference>
<dbReference type="PANTHER" id="PTHR46072:SF3">
    <property type="entry name" value="AMIDASE"/>
    <property type="match status" value="1"/>
</dbReference>
<evidence type="ECO:0000256" key="3">
    <source>
        <dbReference type="PIRSR" id="PIRSR001221-1"/>
    </source>
</evidence>
<feature type="binding site" evidence="4">
    <location>
        <position position="213"/>
    </location>
    <ligand>
        <name>substrate</name>
    </ligand>
</feature>
<protein>
    <submittedName>
        <fullName evidence="6">CIC11C00000005090</fullName>
    </submittedName>
</protein>
<comment type="similarity">
    <text evidence="1">Belongs to the amidase family.</text>
</comment>
<reference evidence="6 7" key="1">
    <citation type="submission" date="2016-10" db="EMBL/GenBank/DDBJ databases">
        <authorList>
            <person name="de Groot N.N."/>
        </authorList>
    </citation>
    <scope>NUCLEOTIDE SEQUENCE [LARGE SCALE GENOMIC DNA]</scope>
    <source>
        <strain evidence="6 7">PYCC 4715</strain>
    </source>
</reference>
<dbReference type="EMBL" id="LT635766">
    <property type="protein sequence ID" value="SGZ54486.1"/>
    <property type="molecule type" value="Genomic_DNA"/>
</dbReference>
<dbReference type="PIRSF" id="PIRSF001221">
    <property type="entry name" value="Amidase_fungi"/>
    <property type="match status" value="1"/>
</dbReference>
<dbReference type="InterPro" id="IPR023631">
    <property type="entry name" value="Amidase_dom"/>
</dbReference>
<evidence type="ECO:0000313" key="7">
    <source>
        <dbReference type="Proteomes" id="UP000182259"/>
    </source>
</evidence>